<sequence length="669" mass="74324">MAPLRCLSGARGLLVSILLSQWLVNGARSEGSHEGQGQIRSQPQSKPAGKLVVHEAMVGEPLAWMKERRVEAGVVLPLRIGLKQRNLENAEQYVYDVADPDSPNYGKHWTAQQVAETFAPAKESTDAAIVWLEEHGIAYDRTLPEHLRERIDFVMPTIHLGSVPRELSRTKPDKLKKRHLEHMVSSPVAMSDSGGFDSYGIEKQPEHIAGSEEAHMLQRYPPHNGLTGLDHCREVMSIDCLRELYRFGNGNDSRPDNKLGIFDFYSWPRHSDLDSFFERWTSPSIPAGTRPEFFGIAGAKDLNETDPSDRPSLARAITEAALDFQTAYSIVYPQQLVQFQVGGEFWPDQNGDFMFNRLLNALDANYCNKSRPLAYDGMDTGCATSNGKRTAEMSDCGSAITTNVINFSYGEWEVDEWWPPSYQKGQCAEWMKLACQGISVVFSSGDTGVASRSRAGNGAVCLTDDGRYSAEGKRFSPRFPADCPWVTTVGATQLKGPSIHDGEVVSEDRDPYTWRRVYYSGGGFSNVFTRPFYQQRPVALYLSWHGPNYPETVYNRSGRAYPDVAAMGRKLPTIQLGELRLVGGTSASAPIFASLLTLINAERLKQNKTPVGFVNPVVYKHPEMFNDITEGSNRGCGTDGFNAVEGWDPVTGMGSPNYEKMKEVFLSLP</sequence>
<comment type="function">
    <text evidence="2">Secreted tripeptidyl-peptidase which degrades proteins at acidic pHs and is involved in virulence.</text>
</comment>
<dbReference type="Gene3D" id="3.40.50.200">
    <property type="entry name" value="Peptidase S8/S53 domain"/>
    <property type="match status" value="1"/>
</dbReference>
<comment type="catalytic activity">
    <reaction evidence="1">
        <text>Release of an N-terminal tripeptide from a polypeptide.</text>
        <dbReference type="EC" id="3.4.14.10"/>
    </reaction>
</comment>
<dbReference type="InterPro" id="IPR036852">
    <property type="entry name" value="Peptidase_S8/S53_dom_sf"/>
</dbReference>
<dbReference type="EMBL" id="KB446536">
    <property type="protein sequence ID" value="EME48187.1"/>
    <property type="molecule type" value="Genomic_DNA"/>
</dbReference>
<feature type="domain" description="Peptidase S53" evidence="13">
    <location>
        <begin position="235"/>
        <end position="668"/>
    </location>
</feature>
<dbReference type="GO" id="GO:0046872">
    <property type="term" value="F:metal ion binding"/>
    <property type="evidence" value="ECO:0007669"/>
    <property type="project" value="UniProtKB-UniRule"/>
</dbReference>
<feature type="chain" id="PRO_5004110262" description="tripeptidyl-peptidase II" evidence="12">
    <location>
        <begin position="30"/>
        <end position="669"/>
    </location>
</feature>
<evidence type="ECO:0000256" key="7">
    <source>
        <dbReference type="ARBA" id="ARBA00022801"/>
    </source>
</evidence>
<feature type="binding site" evidence="11">
    <location>
        <position position="648"/>
    </location>
    <ligand>
        <name>Ca(2+)</name>
        <dbReference type="ChEBI" id="CHEBI:29108"/>
    </ligand>
</feature>
<dbReference type="SUPFAM" id="SSF52743">
    <property type="entry name" value="Subtilisin-like"/>
    <property type="match status" value="1"/>
</dbReference>
<dbReference type="OMA" id="EWADYLY"/>
<keyword evidence="6 11" id="KW-0479">Metal-binding</keyword>
<evidence type="ECO:0000259" key="13">
    <source>
        <dbReference type="PROSITE" id="PS51695"/>
    </source>
</evidence>
<evidence type="ECO:0000256" key="10">
    <source>
        <dbReference type="ARBA" id="ARBA00023145"/>
    </source>
</evidence>
<dbReference type="InterPro" id="IPR015366">
    <property type="entry name" value="S53_propep"/>
</dbReference>
<feature type="active site" description="Charge relay system" evidence="11">
    <location>
        <position position="586"/>
    </location>
</feature>
<accession>N1PXP6</accession>
<dbReference type="SUPFAM" id="SSF54897">
    <property type="entry name" value="Protease propeptides/inhibitors"/>
    <property type="match status" value="1"/>
</dbReference>
<dbReference type="PANTHER" id="PTHR14218">
    <property type="entry name" value="PROTEASE S8 TRIPEPTIDYL PEPTIDASE I CLN2"/>
    <property type="match status" value="1"/>
</dbReference>
<dbReference type="GO" id="GO:0006508">
    <property type="term" value="P:proteolysis"/>
    <property type="evidence" value="ECO:0007669"/>
    <property type="project" value="UniProtKB-KW"/>
</dbReference>
<dbReference type="Proteomes" id="UP000016933">
    <property type="component" value="Unassembled WGS sequence"/>
</dbReference>
<evidence type="ECO:0000256" key="5">
    <source>
        <dbReference type="ARBA" id="ARBA00022670"/>
    </source>
</evidence>
<proteinExistence type="predicted"/>
<evidence type="ECO:0000256" key="1">
    <source>
        <dbReference type="ARBA" id="ARBA00001910"/>
    </source>
</evidence>
<comment type="cofactor">
    <cofactor evidence="11">
        <name>Ca(2+)</name>
        <dbReference type="ChEBI" id="CHEBI:29108"/>
    </cofactor>
    <text evidence="11">Binds 1 Ca(2+) ion per subunit.</text>
</comment>
<evidence type="ECO:0000256" key="12">
    <source>
        <dbReference type="SAM" id="SignalP"/>
    </source>
</evidence>
<dbReference type="HOGENOM" id="CLU_013783_4_0_1"/>
<dbReference type="STRING" id="675120.N1PXP6"/>
<evidence type="ECO:0000256" key="4">
    <source>
        <dbReference type="ARBA" id="ARBA00012462"/>
    </source>
</evidence>
<dbReference type="PANTHER" id="PTHR14218:SF19">
    <property type="entry name" value="SERINE PROTEASE AORO, PUTATIVE (AFU_ORTHOLOGUE AFUA_6G10250)-RELATED"/>
    <property type="match status" value="1"/>
</dbReference>
<keyword evidence="8 11" id="KW-0720">Serine protease</keyword>
<keyword evidence="10" id="KW-0865">Zymogen</keyword>
<dbReference type="Pfam" id="PF09286">
    <property type="entry name" value="Pro-kuma_activ"/>
    <property type="match status" value="1"/>
</dbReference>
<keyword evidence="15" id="KW-1185">Reference proteome</keyword>
<feature type="active site" description="Charge relay system" evidence="11">
    <location>
        <position position="319"/>
    </location>
</feature>
<dbReference type="InterPro" id="IPR050819">
    <property type="entry name" value="Tripeptidyl-peptidase_I"/>
</dbReference>
<evidence type="ECO:0000256" key="2">
    <source>
        <dbReference type="ARBA" id="ARBA00002451"/>
    </source>
</evidence>
<dbReference type="OrthoDB" id="270167at2759"/>
<dbReference type="EC" id="3.4.14.10" evidence="4"/>
<evidence type="ECO:0000256" key="8">
    <source>
        <dbReference type="ARBA" id="ARBA00022825"/>
    </source>
</evidence>
<feature type="signal peptide" evidence="12">
    <location>
        <begin position="1"/>
        <end position="29"/>
    </location>
</feature>
<dbReference type="GO" id="GO:0008240">
    <property type="term" value="F:tripeptidyl-peptidase activity"/>
    <property type="evidence" value="ECO:0007669"/>
    <property type="project" value="UniProtKB-EC"/>
</dbReference>
<dbReference type="Pfam" id="PF00082">
    <property type="entry name" value="Peptidase_S8"/>
    <property type="match status" value="1"/>
</dbReference>
<dbReference type="InterPro" id="IPR030400">
    <property type="entry name" value="Sedolisin_dom"/>
</dbReference>
<dbReference type="eggNOG" id="ENOG502QTN1">
    <property type="taxonomic scope" value="Eukaryota"/>
</dbReference>
<feature type="active site" description="Charge relay system" evidence="11">
    <location>
        <position position="323"/>
    </location>
</feature>
<name>N1PXP6_DOTSN</name>
<protein>
    <recommendedName>
        <fullName evidence="4">tripeptidyl-peptidase II</fullName>
        <ecNumber evidence="4">3.4.14.10</ecNumber>
    </recommendedName>
</protein>
<dbReference type="PROSITE" id="PS51695">
    <property type="entry name" value="SEDOLISIN"/>
    <property type="match status" value="1"/>
</dbReference>
<evidence type="ECO:0000313" key="14">
    <source>
        <dbReference type="EMBL" id="EME48187.1"/>
    </source>
</evidence>
<dbReference type="GO" id="GO:0004252">
    <property type="term" value="F:serine-type endopeptidase activity"/>
    <property type="evidence" value="ECO:0007669"/>
    <property type="project" value="UniProtKB-UniRule"/>
</dbReference>
<organism evidence="14 15">
    <name type="scientific">Dothistroma septosporum (strain NZE10 / CBS 128990)</name>
    <name type="common">Red band needle blight fungus</name>
    <name type="synonym">Mycosphaerella pini</name>
    <dbReference type="NCBI Taxonomy" id="675120"/>
    <lineage>
        <taxon>Eukaryota</taxon>
        <taxon>Fungi</taxon>
        <taxon>Dikarya</taxon>
        <taxon>Ascomycota</taxon>
        <taxon>Pezizomycotina</taxon>
        <taxon>Dothideomycetes</taxon>
        <taxon>Dothideomycetidae</taxon>
        <taxon>Mycosphaerellales</taxon>
        <taxon>Mycosphaerellaceae</taxon>
        <taxon>Dothistroma</taxon>
    </lineage>
</organism>
<feature type="binding site" evidence="11">
    <location>
        <position position="628"/>
    </location>
    <ligand>
        <name>Ca(2+)</name>
        <dbReference type="ChEBI" id="CHEBI:29108"/>
    </ligand>
</feature>
<keyword evidence="7 11" id="KW-0378">Hydrolase</keyword>
<dbReference type="InterPro" id="IPR000209">
    <property type="entry name" value="Peptidase_S8/S53_dom"/>
</dbReference>
<evidence type="ECO:0000256" key="6">
    <source>
        <dbReference type="ARBA" id="ARBA00022723"/>
    </source>
</evidence>
<comment type="subcellular location">
    <subcellularLocation>
        <location evidence="3">Secreted</location>
        <location evidence="3">Extracellular space</location>
    </subcellularLocation>
</comment>
<keyword evidence="12" id="KW-0732">Signal</keyword>
<evidence type="ECO:0000313" key="15">
    <source>
        <dbReference type="Proteomes" id="UP000016933"/>
    </source>
</evidence>
<evidence type="ECO:0000256" key="9">
    <source>
        <dbReference type="ARBA" id="ARBA00022837"/>
    </source>
</evidence>
<gene>
    <name evidence="14" type="ORF">DOTSEDRAFT_51412</name>
</gene>
<reference evidence="14 15" key="2">
    <citation type="journal article" date="2012" name="PLoS Pathog.">
        <title>Diverse lifestyles and strategies of plant pathogenesis encoded in the genomes of eighteen Dothideomycetes fungi.</title>
        <authorList>
            <person name="Ohm R.A."/>
            <person name="Feau N."/>
            <person name="Henrissat B."/>
            <person name="Schoch C.L."/>
            <person name="Horwitz B.A."/>
            <person name="Barry K.W."/>
            <person name="Condon B.J."/>
            <person name="Copeland A.C."/>
            <person name="Dhillon B."/>
            <person name="Glaser F."/>
            <person name="Hesse C.N."/>
            <person name="Kosti I."/>
            <person name="LaButti K."/>
            <person name="Lindquist E.A."/>
            <person name="Lucas S."/>
            <person name="Salamov A.A."/>
            <person name="Bradshaw R.E."/>
            <person name="Ciuffetti L."/>
            <person name="Hamelin R.C."/>
            <person name="Kema G.H.J."/>
            <person name="Lawrence C."/>
            <person name="Scott J.A."/>
            <person name="Spatafora J.W."/>
            <person name="Turgeon B.G."/>
            <person name="de Wit P.J.G.M."/>
            <person name="Zhong S."/>
            <person name="Goodwin S.B."/>
            <person name="Grigoriev I.V."/>
        </authorList>
    </citation>
    <scope>NUCLEOTIDE SEQUENCE [LARGE SCALE GENOMIC DNA]</scope>
    <source>
        <strain evidence="15">NZE10 / CBS 128990</strain>
    </source>
</reference>
<feature type="binding site" evidence="11">
    <location>
        <position position="646"/>
    </location>
    <ligand>
        <name>Ca(2+)</name>
        <dbReference type="ChEBI" id="CHEBI:29108"/>
    </ligand>
</feature>
<dbReference type="SMART" id="SM00944">
    <property type="entry name" value="Pro-kuma_activ"/>
    <property type="match status" value="1"/>
</dbReference>
<feature type="binding site" evidence="11">
    <location>
        <position position="627"/>
    </location>
    <ligand>
        <name>Ca(2+)</name>
        <dbReference type="ChEBI" id="CHEBI:29108"/>
    </ligand>
</feature>
<reference evidence="15" key="1">
    <citation type="journal article" date="2012" name="PLoS Genet.">
        <title>The genomes of the fungal plant pathogens Cladosporium fulvum and Dothistroma septosporum reveal adaptation to different hosts and lifestyles but also signatures of common ancestry.</title>
        <authorList>
            <person name="de Wit P.J.G.M."/>
            <person name="van der Burgt A."/>
            <person name="Oekmen B."/>
            <person name="Stergiopoulos I."/>
            <person name="Abd-Elsalam K.A."/>
            <person name="Aerts A.L."/>
            <person name="Bahkali A.H."/>
            <person name="Beenen H.G."/>
            <person name="Chettri P."/>
            <person name="Cox M.P."/>
            <person name="Datema E."/>
            <person name="de Vries R.P."/>
            <person name="Dhillon B."/>
            <person name="Ganley A.R."/>
            <person name="Griffiths S.A."/>
            <person name="Guo Y."/>
            <person name="Hamelin R.C."/>
            <person name="Henrissat B."/>
            <person name="Kabir M.S."/>
            <person name="Jashni M.K."/>
            <person name="Kema G."/>
            <person name="Klaubauf S."/>
            <person name="Lapidus A."/>
            <person name="Levasseur A."/>
            <person name="Lindquist E."/>
            <person name="Mehrabi R."/>
            <person name="Ohm R.A."/>
            <person name="Owen T.J."/>
            <person name="Salamov A."/>
            <person name="Schwelm A."/>
            <person name="Schijlen E."/>
            <person name="Sun H."/>
            <person name="van den Burg H.A."/>
            <person name="van Ham R.C.H.J."/>
            <person name="Zhang S."/>
            <person name="Goodwin S.B."/>
            <person name="Grigoriev I.V."/>
            <person name="Collemare J."/>
            <person name="Bradshaw R.E."/>
        </authorList>
    </citation>
    <scope>NUCLEOTIDE SEQUENCE [LARGE SCALE GENOMIC DNA]</scope>
    <source>
        <strain evidence="15">NZE10 / CBS 128990</strain>
    </source>
</reference>
<dbReference type="AlphaFoldDB" id="N1PXP6"/>
<evidence type="ECO:0000256" key="11">
    <source>
        <dbReference type="PROSITE-ProRule" id="PRU01032"/>
    </source>
</evidence>
<dbReference type="CDD" id="cd11377">
    <property type="entry name" value="Pro-peptidase_S53"/>
    <property type="match status" value="1"/>
</dbReference>
<keyword evidence="5 11" id="KW-0645">Protease</keyword>
<keyword evidence="9 11" id="KW-0106">Calcium</keyword>
<dbReference type="CDD" id="cd04056">
    <property type="entry name" value="Peptidases_S53"/>
    <property type="match status" value="1"/>
</dbReference>
<evidence type="ECO:0000256" key="3">
    <source>
        <dbReference type="ARBA" id="ARBA00004239"/>
    </source>
</evidence>
<dbReference type="GO" id="GO:0005576">
    <property type="term" value="C:extracellular region"/>
    <property type="evidence" value="ECO:0007669"/>
    <property type="project" value="UniProtKB-SubCell"/>
</dbReference>